<proteinExistence type="predicted"/>
<protein>
    <submittedName>
        <fullName evidence="4">Isocyanide synthase xanB</fullName>
    </submittedName>
</protein>
<dbReference type="EMBL" id="CP090170">
    <property type="protein sequence ID" value="UJO21247.1"/>
    <property type="molecule type" value="Genomic_DNA"/>
</dbReference>
<sequence>MARATATMGEDYNDSCSCMPFKMLKTRFRARLSSLKQRRASSIDRAPPTTSRLTETKRSTASQTSDDSSSTVVATPSQAEKLSNNDLDLARRILAIICRYKLPTRKEPLHDAESRHLEQICGLVSRSEPIQMCLPAFPFKSPNTSTKVLGHLPDKAEEFGLAHLNGLCAAIVHIYEPGASLMIISDGLVYNDLLGVPDKNVWAYGQALRDIATEQNLKHIHFSRLRDLAKINVPDKLDQITYTSNATNFRHALLSQYSDPEFDATVRIHEDENTCLTYRGYLKFLATDLQDVYPVGAERSKSQYKKGFEYIAKQMLFRGDAFARAVRETFPDHVRLSIHQTQDTECKISISLLPTGTSFTTPWHCCIAFNLDGMTTTGHHATFDADDRYELIHKNGRPSFYLEKSFLLSWGQDRGGISCDPLYPAGLMLRPSIEDVDGAKVRALAQQNSPVILRDFAKTRDRELFVQASHRMGTPTGWKFGLVLEVKDQGNDTRGLNNVLSSEWMPFHYDGLFKTEKRALPDGSEQLVPTPPKFQLFTSVTTSPKDTGFTLFSTSTLLSKYLPKDLPLEKLKTLTWSVSTSSFNAIALRNLPLVVDHPDTGKPCLRFHEPWPQEKTRFDATDINIENARGISEDGTVWTSKEICEILTDLLHDRRVCCYHSWEKGDLLVSDNILAHHTRSDFKSGSERELWRIHFE</sequence>
<dbReference type="RefSeq" id="XP_047765613.1">
    <property type="nucleotide sequence ID" value="XM_047910798.1"/>
</dbReference>
<evidence type="ECO:0000256" key="1">
    <source>
        <dbReference type="ARBA" id="ARBA00023002"/>
    </source>
</evidence>
<feature type="domain" description="TauD/TfdA-like" evidence="3">
    <location>
        <begin position="434"/>
        <end position="693"/>
    </location>
</feature>
<reference evidence="4" key="1">
    <citation type="submission" date="2021-12" db="EMBL/GenBank/DDBJ databases">
        <authorList>
            <person name="Zaccaron A."/>
            <person name="Stergiopoulos I."/>
        </authorList>
    </citation>
    <scope>NUCLEOTIDE SEQUENCE</scope>
    <source>
        <strain evidence="4">Race5_Kim</strain>
    </source>
</reference>
<dbReference type="InterPro" id="IPR007817">
    <property type="entry name" value="Isocyanide_synthase_DIT1"/>
</dbReference>
<gene>
    <name evidence="4" type="ORF">CLAFUR5_11650</name>
</gene>
<evidence type="ECO:0000259" key="3">
    <source>
        <dbReference type="Pfam" id="PF02668"/>
    </source>
</evidence>
<feature type="compositionally biased region" description="Low complexity" evidence="2">
    <location>
        <begin position="59"/>
        <end position="77"/>
    </location>
</feature>
<evidence type="ECO:0000313" key="4">
    <source>
        <dbReference type="EMBL" id="UJO21247.1"/>
    </source>
</evidence>
<dbReference type="OrthoDB" id="429813at2759"/>
<dbReference type="SUPFAM" id="SSF51197">
    <property type="entry name" value="Clavaminate synthase-like"/>
    <property type="match status" value="1"/>
</dbReference>
<keyword evidence="1" id="KW-0560">Oxidoreductase</keyword>
<evidence type="ECO:0000256" key="2">
    <source>
        <dbReference type="SAM" id="MobiDB-lite"/>
    </source>
</evidence>
<dbReference type="Pfam" id="PF05141">
    <property type="entry name" value="DIT1_PvcA"/>
    <property type="match status" value="1"/>
</dbReference>
<dbReference type="AlphaFoldDB" id="A0A9Q8PF29"/>
<dbReference type="InterPro" id="IPR003819">
    <property type="entry name" value="TauD/TfdA-like"/>
</dbReference>
<dbReference type="PANTHER" id="PTHR37285:SF5">
    <property type="entry name" value="SPORE WALL MATURATION PROTEIN DIT1"/>
    <property type="match status" value="1"/>
</dbReference>
<name>A0A9Q8PF29_PASFU</name>
<dbReference type="PANTHER" id="PTHR37285">
    <property type="entry name" value="SPORE WALL MATURATION PROTEIN DIT1"/>
    <property type="match status" value="1"/>
</dbReference>
<dbReference type="InterPro" id="IPR042098">
    <property type="entry name" value="TauD-like_sf"/>
</dbReference>
<dbReference type="Pfam" id="PF02668">
    <property type="entry name" value="TauD"/>
    <property type="match status" value="1"/>
</dbReference>
<dbReference type="Proteomes" id="UP000756132">
    <property type="component" value="Chromosome 8"/>
</dbReference>
<dbReference type="Gene3D" id="3.60.130.10">
    <property type="entry name" value="Clavaminate synthase-like"/>
    <property type="match status" value="1"/>
</dbReference>
<reference evidence="4" key="2">
    <citation type="journal article" date="2022" name="Microb. Genom.">
        <title>A chromosome-scale genome assembly of the tomato pathogen Cladosporium fulvum reveals a compartmentalized genome architecture and the presence of a dispensable chromosome.</title>
        <authorList>
            <person name="Zaccaron A.Z."/>
            <person name="Chen L.H."/>
            <person name="Samaras A."/>
            <person name="Stergiopoulos I."/>
        </authorList>
    </citation>
    <scope>NUCLEOTIDE SEQUENCE</scope>
    <source>
        <strain evidence="4">Race5_Kim</strain>
    </source>
</reference>
<keyword evidence="5" id="KW-1185">Reference proteome</keyword>
<dbReference type="GO" id="GO:0016491">
    <property type="term" value="F:oxidoreductase activity"/>
    <property type="evidence" value="ECO:0007669"/>
    <property type="project" value="UniProtKB-KW"/>
</dbReference>
<dbReference type="KEGG" id="ffu:CLAFUR5_11650"/>
<evidence type="ECO:0000313" key="5">
    <source>
        <dbReference type="Proteomes" id="UP000756132"/>
    </source>
</evidence>
<organism evidence="4 5">
    <name type="scientific">Passalora fulva</name>
    <name type="common">Tomato leaf mold</name>
    <name type="synonym">Cladosporium fulvum</name>
    <dbReference type="NCBI Taxonomy" id="5499"/>
    <lineage>
        <taxon>Eukaryota</taxon>
        <taxon>Fungi</taxon>
        <taxon>Dikarya</taxon>
        <taxon>Ascomycota</taxon>
        <taxon>Pezizomycotina</taxon>
        <taxon>Dothideomycetes</taxon>
        <taxon>Dothideomycetidae</taxon>
        <taxon>Mycosphaerellales</taxon>
        <taxon>Mycosphaerellaceae</taxon>
        <taxon>Fulvia</taxon>
    </lineage>
</organism>
<accession>A0A9Q8PF29</accession>
<dbReference type="GeneID" id="71991528"/>
<feature type="region of interest" description="Disordered" evidence="2">
    <location>
        <begin position="36"/>
        <end position="78"/>
    </location>
</feature>